<name>A0A2P5BRR9_PARAD</name>
<proteinExistence type="predicted"/>
<evidence type="ECO:0000313" key="1">
    <source>
        <dbReference type="EMBL" id="PON51488.1"/>
    </source>
</evidence>
<dbReference type="EMBL" id="JXTB01000232">
    <property type="protein sequence ID" value="PON51488.1"/>
    <property type="molecule type" value="Genomic_DNA"/>
</dbReference>
<comment type="caution">
    <text evidence="1">The sequence shown here is derived from an EMBL/GenBank/DDBJ whole genome shotgun (WGS) entry which is preliminary data.</text>
</comment>
<organism evidence="1 2">
    <name type="scientific">Parasponia andersonii</name>
    <name type="common">Sponia andersonii</name>
    <dbReference type="NCBI Taxonomy" id="3476"/>
    <lineage>
        <taxon>Eukaryota</taxon>
        <taxon>Viridiplantae</taxon>
        <taxon>Streptophyta</taxon>
        <taxon>Embryophyta</taxon>
        <taxon>Tracheophyta</taxon>
        <taxon>Spermatophyta</taxon>
        <taxon>Magnoliopsida</taxon>
        <taxon>eudicotyledons</taxon>
        <taxon>Gunneridae</taxon>
        <taxon>Pentapetalae</taxon>
        <taxon>rosids</taxon>
        <taxon>fabids</taxon>
        <taxon>Rosales</taxon>
        <taxon>Cannabaceae</taxon>
        <taxon>Parasponia</taxon>
    </lineage>
</organism>
<evidence type="ECO:0000313" key="2">
    <source>
        <dbReference type="Proteomes" id="UP000237105"/>
    </source>
</evidence>
<protein>
    <submittedName>
        <fullName evidence="1">Uncharacterized protein</fullName>
    </submittedName>
</protein>
<accession>A0A2P5BRR9</accession>
<keyword evidence="2" id="KW-1185">Reference proteome</keyword>
<dbReference type="AlphaFoldDB" id="A0A2P5BRR9"/>
<sequence>KEMFHSILGLNSAKKKGNILLIGTFCKLLNVKKHSQMLIIEGNLASQNNCSIKTHNGTGAEIFSLFSPFAYTKSESFFFFLNAARPKLGLERRLFETKLLS</sequence>
<gene>
    <name evidence="1" type="ORF">PanWU01x14_215700</name>
</gene>
<feature type="non-terminal residue" evidence="1">
    <location>
        <position position="1"/>
    </location>
</feature>
<reference evidence="2" key="1">
    <citation type="submission" date="2016-06" db="EMBL/GenBank/DDBJ databases">
        <title>Parallel loss of symbiosis genes in relatives of nitrogen-fixing non-legume Parasponia.</title>
        <authorList>
            <person name="Van Velzen R."/>
            <person name="Holmer R."/>
            <person name="Bu F."/>
            <person name="Rutten L."/>
            <person name="Van Zeijl A."/>
            <person name="Liu W."/>
            <person name="Santuari L."/>
            <person name="Cao Q."/>
            <person name="Sharma T."/>
            <person name="Shen D."/>
            <person name="Roswanjaya Y."/>
            <person name="Wardhani T."/>
            <person name="Kalhor M.S."/>
            <person name="Jansen J."/>
            <person name="Van den Hoogen J."/>
            <person name="Gungor B."/>
            <person name="Hartog M."/>
            <person name="Hontelez J."/>
            <person name="Verver J."/>
            <person name="Yang W.-C."/>
            <person name="Schijlen E."/>
            <person name="Repin R."/>
            <person name="Schilthuizen M."/>
            <person name="Schranz E."/>
            <person name="Heidstra R."/>
            <person name="Miyata K."/>
            <person name="Fedorova E."/>
            <person name="Kohlen W."/>
            <person name="Bisseling T."/>
            <person name="Smit S."/>
            <person name="Geurts R."/>
        </authorList>
    </citation>
    <scope>NUCLEOTIDE SEQUENCE [LARGE SCALE GENOMIC DNA]</scope>
    <source>
        <strain evidence="2">cv. WU1-14</strain>
    </source>
</reference>
<dbReference type="Proteomes" id="UP000237105">
    <property type="component" value="Unassembled WGS sequence"/>
</dbReference>